<name>A0A6A4HQM0_9AGAR</name>
<proteinExistence type="predicted"/>
<protein>
    <submittedName>
        <fullName evidence="1">Uncharacterized protein</fullName>
    </submittedName>
</protein>
<reference evidence="1" key="1">
    <citation type="journal article" date="2019" name="Environ. Microbiol.">
        <title>Fungal ecological strategies reflected in gene transcription - a case study of two litter decomposers.</title>
        <authorList>
            <person name="Barbi F."/>
            <person name="Kohler A."/>
            <person name="Barry K."/>
            <person name="Baskaran P."/>
            <person name="Daum C."/>
            <person name="Fauchery L."/>
            <person name="Ihrmark K."/>
            <person name="Kuo A."/>
            <person name="LaButti K."/>
            <person name="Lipzen A."/>
            <person name="Morin E."/>
            <person name="Grigoriev I.V."/>
            <person name="Henrissat B."/>
            <person name="Lindahl B."/>
            <person name="Martin F."/>
        </authorList>
    </citation>
    <scope>NUCLEOTIDE SEQUENCE</scope>
    <source>
        <strain evidence="1">JB14</strain>
    </source>
</reference>
<dbReference type="Proteomes" id="UP000799118">
    <property type="component" value="Unassembled WGS sequence"/>
</dbReference>
<dbReference type="AlphaFoldDB" id="A0A6A4HQM0"/>
<dbReference type="EMBL" id="ML769462">
    <property type="protein sequence ID" value="KAE9400001.1"/>
    <property type="molecule type" value="Genomic_DNA"/>
</dbReference>
<evidence type="ECO:0000313" key="2">
    <source>
        <dbReference type="Proteomes" id="UP000799118"/>
    </source>
</evidence>
<evidence type="ECO:0000313" key="1">
    <source>
        <dbReference type="EMBL" id="KAE9400001.1"/>
    </source>
</evidence>
<sequence>MASSTNTFNLWYSWRNFASKESGSKVSLVLTLNGCDWRNNMSKFHITVAIYKQFNNERPLETITFWDSLGCFVGQGKGHRISITEALKAITFKLHMDVLLARKRSSHLLHAFASPQGVDLGTVRVPRFEQAINVEVIGFRYLAMDLGAILPYILTDAQSLPPAFGTADLYSCDADHNDTTAFLKNSPASLAGMETTSIPYFILLVKLGVEASSLPLDFTNVTLSSIPPVMLASFPTYDMSSFPLEDAGIGVPLFIIPQALAPTPPLHLSDELGMLLDSISIKPDLAFFLKSAHNIEISGAKFGNPGNNTRRKLWDSIVNHNNACTALSAIGCVDLTTLDSPIVWPGGAEMTFHDVLTIKFRWVKSTFSDKRVVYGWCYHYLKFYRWDPDQLELNDSAIAMLLVSWKSIVAMFGYNGYASKSCAPRPASLVAEERLAANLMERMCTQSRIQIQSYLVEQTGDDVNLLWF</sequence>
<keyword evidence="2" id="KW-1185">Reference proteome</keyword>
<organism evidence="1 2">
    <name type="scientific">Gymnopus androsaceus JB14</name>
    <dbReference type="NCBI Taxonomy" id="1447944"/>
    <lineage>
        <taxon>Eukaryota</taxon>
        <taxon>Fungi</taxon>
        <taxon>Dikarya</taxon>
        <taxon>Basidiomycota</taxon>
        <taxon>Agaricomycotina</taxon>
        <taxon>Agaricomycetes</taxon>
        <taxon>Agaricomycetidae</taxon>
        <taxon>Agaricales</taxon>
        <taxon>Marasmiineae</taxon>
        <taxon>Omphalotaceae</taxon>
        <taxon>Gymnopus</taxon>
    </lineage>
</organism>
<accession>A0A6A4HQM0</accession>
<gene>
    <name evidence="1" type="ORF">BT96DRAFT_1100347</name>
</gene>